<feature type="transmembrane region" description="Helical" evidence="8">
    <location>
        <begin position="244"/>
        <end position="262"/>
    </location>
</feature>
<evidence type="ECO:0000256" key="5">
    <source>
        <dbReference type="ARBA" id="ARBA00022989"/>
    </source>
</evidence>
<comment type="subcellular location">
    <subcellularLocation>
        <location evidence="1">Membrane</location>
        <topology evidence="1">Multi-pass membrane protein</topology>
    </subcellularLocation>
</comment>
<dbReference type="STRING" id="6198.A0A074YXE6"/>
<dbReference type="GeneID" id="20326031"/>
<dbReference type="NCBIfam" id="TIGR01197">
    <property type="entry name" value="nramp"/>
    <property type="match status" value="1"/>
</dbReference>
<proteinExistence type="inferred from homology"/>
<dbReference type="PRINTS" id="PR00447">
    <property type="entry name" value="NATRESASSCMP"/>
</dbReference>
<evidence type="ECO:0000256" key="1">
    <source>
        <dbReference type="ARBA" id="ARBA00004141"/>
    </source>
</evidence>
<name>A0A074YXE6_OPIVI</name>
<feature type="transmembrane region" description="Helical" evidence="8">
    <location>
        <begin position="289"/>
        <end position="308"/>
    </location>
</feature>
<dbReference type="OrthoDB" id="409173at2759"/>
<dbReference type="KEGG" id="ovi:T265_11863"/>
<feature type="transmembrane region" description="Helical" evidence="8">
    <location>
        <begin position="329"/>
        <end position="356"/>
    </location>
</feature>
<dbReference type="PANTHER" id="PTHR11706">
    <property type="entry name" value="SOLUTE CARRIER PROTEIN FAMILY 11 MEMBER"/>
    <property type="match status" value="1"/>
</dbReference>
<feature type="transmembrane region" description="Helical" evidence="8">
    <location>
        <begin position="396"/>
        <end position="417"/>
    </location>
</feature>
<evidence type="ECO:0000256" key="6">
    <source>
        <dbReference type="ARBA" id="ARBA00023136"/>
    </source>
</evidence>
<accession>A0A074YXE6</accession>
<dbReference type="EMBL" id="KL597243">
    <property type="protein sequence ID" value="KER19328.1"/>
    <property type="molecule type" value="Genomic_DNA"/>
</dbReference>
<gene>
    <name evidence="9" type="ORF">T265_11863</name>
</gene>
<feature type="transmembrane region" description="Helical" evidence="8">
    <location>
        <begin position="542"/>
        <end position="567"/>
    </location>
</feature>
<keyword evidence="4 8" id="KW-0812">Transmembrane</keyword>
<dbReference type="GO" id="GO:0015086">
    <property type="term" value="F:cadmium ion transmembrane transporter activity"/>
    <property type="evidence" value="ECO:0007669"/>
    <property type="project" value="TreeGrafter"/>
</dbReference>
<dbReference type="GO" id="GO:0005384">
    <property type="term" value="F:manganese ion transmembrane transporter activity"/>
    <property type="evidence" value="ECO:0007669"/>
    <property type="project" value="TreeGrafter"/>
</dbReference>
<evidence type="ECO:0000256" key="8">
    <source>
        <dbReference type="SAM" id="Phobius"/>
    </source>
</evidence>
<feature type="transmembrane region" description="Helical" evidence="8">
    <location>
        <begin position="510"/>
        <end position="536"/>
    </location>
</feature>
<evidence type="ECO:0000256" key="4">
    <source>
        <dbReference type="ARBA" id="ARBA00022692"/>
    </source>
</evidence>
<feature type="transmembrane region" description="Helical" evidence="8">
    <location>
        <begin position="479"/>
        <end position="498"/>
    </location>
</feature>
<dbReference type="Proteomes" id="UP000054324">
    <property type="component" value="Unassembled WGS sequence"/>
</dbReference>
<evidence type="ECO:0000313" key="10">
    <source>
        <dbReference type="Proteomes" id="UP000054324"/>
    </source>
</evidence>
<feature type="transmembrane region" description="Helical" evidence="8">
    <location>
        <begin position="448"/>
        <end position="467"/>
    </location>
</feature>
<dbReference type="RefSeq" id="XP_009176925.1">
    <property type="nucleotide sequence ID" value="XM_009178661.1"/>
</dbReference>
<feature type="transmembrane region" description="Helical" evidence="8">
    <location>
        <begin position="138"/>
        <end position="160"/>
    </location>
</feature>
<dbReference type="InterPro" id="IPR001046">
    <property type="entry name" value="NRAMP_fam"/>
</dbReference>
<comment type="similarity">
    <text evidence="2">Belongs to the NRAMP family.</text>
</comment>
<dbReference type="PANTHER" id="PTHR11706:SF33">
    <property type="entry name" value="NATURAL RESISTANCE-ASSOCIATED MACROPHAGE PROTEIN 2"/>
    <property type="match status" value="1"/>
</dbReference>
<dbReference type="GO" id="GO:0005381">
    <property type="term" value="F:iron ion transmembrane transporter activity"/>
    <property type="evidence" value="ECO:0007669"/>
    <property type="project" value="TreeGrafter"/>
</dbReference>
<keyword evidence="6 8" id="KW-0472">Membrane</keyword>
<keyword evidence="5 8" id="KW-1133">Transmembrane helix</keyword>
<reference evidence="9 10" key="1">
    <citation type="submission" date="2013-11" db="EMBL/GenBank/DDBJ databases">
        <title>Opisthorchis viverrini - life in the bile duct.</title>
        <authorList>
            <person name="Young N.D."/>
            <person name="Nagarajan N."/>
            <person name="Lin S.J."/>
            <person name="Korhonen P.K."/>
            <person name="Jex A.R."/>
            <person name="Hall R.S."/>
            <person name="Safavi-Hemami H."/>
            <person name="Kaewkong W."/>
            <person name="Bertrand D."/>
            <person name="Gao S."/>
            <person name="Seet Q."/>
            <person name="Wongkham S."/>
            <person name="Teh B.T."/>
            <person name="Wongkham C."/>
            <person name="Intapan P.M."/>
            <person name="Maleewong W."/>
            <person name="Yang X."/>
            <person name="Hu M."/>
            <person name="Wang Z."/>
            <person name="Hofmann A."/>
            <person name="Sternberg P.W."/>
            <person name="Tan P."/>
            <person name="Wang J."/>
            <person name="Gasser R.B."/>
        </authorList>
    </citation>
    <scope>NUCLEOTIDE SEQUENCE [LARGE SCALE GENOMIC DNA]</scope>
</reference>
<keyword evidence="10" id="KW-1185">Reference proteome</keyword>
<dbReference type="GO" id="GO:0010008">
    <property type="term" value="C:endosome membrane"/>
    <property type="evidence" value="ECO:0007669"/>
    <property type="project" value="TreeGrafter"/>
</dbReference>
<dbReference type="HAMAP" id="MF_00221">
    <property type="entry name" value="NRAMP"/>
    <property type="match status" value="1"/>
</dbReference>
<sequence length="629" mass="69918">MLHCRTTQPNNQDLYENLIVEKRIKTLIHSIWIETDNKNATDIDADEIEGRTPLLSDGMSHTPRESSCRRQRPPAPIDDFEEKVHIDDDVGSQRCGGFSFRKLWAFTGPGFLMSIAYLDPGNIESDLQSGAIAKYQLLWLLFGATLMGLFLQRLAARLGVVTGRHLATVCYEQYPRPVRLLLWIMVEVAIIGSDMQEVIGTAIAINLLSMGYVPLWAGALITIADTFTFLFLDKYGLRKLELFFALLITTMAVTFGYEYVVVKPSQLEVLRGFFVPSCYNCGWPELEQAVGIIGAVVMPHNFYLHSALVNSREIDRSQPSKVREANMYFFIESAIALLVSLVINVFVVSVFGAGFYGKNVTQVIENCTARGDIPQQFVDAATHFNPDDVDLYTGGIFLGCEFGIACLYIWAVGILAAGQSSTMTGTYSGQFVMEGFINIKWKRWQRVLVTRAIAILPTLLVTVFRGIQDLTGMNDFLNVLMSIQLPFAIIPLLTFTSSKSIMNEFSNSTFTLVVANILSVVVVATNLFLASVVVHARLPKFWAVYLGITLLVLAYVCFVGYLTFFGIRTVWASRRWQALPPADSSFSIGSSRDSVLELAVTPPSSPHRNGVMSRESKDSGVSNIQKVEI</sequence>
<dbReference type="GO" id="GO:0005886">
    <property type="term" value="C:plasma membrane"/>
    <property type="evidence" value="ECO:0007669"/>
    <property type="project" value="TreeGrafter"/>
</dbReference>
<evidence type="ECO:0000256" key="2">
    <source>
        <dbReference type="ARBA" id="ARBA00006670"/>
    </source>
</evidence>
<evidence type="ECO:0008006" key="11">
    <source>
        <dbReference type="Google" id="ProtNLM"/>
    </source>
</evidence>
<evidence type="ECO:0000256" key="3">
    <source>
        <dbReference type="ARBA" id="ARBA00022448"/>
    </source>
</evidence>
<organism evidence="9 10">
    <name type="scientific">Opisthorchis viverrini</name>
    <name type="common">Southeast Asian liver fluke</name>
    <dbReference type="NCBI Taxonomy" id="6198"/>
    <lineage>
        <taxon>Eukaryota</taxon>
        <taxon>Metazoa</taxon>
        <taxon>Spiralia</taxon>
        <taxon>Lophotrochozoa</taxon>
        <taxon>Platyhelminthes</taxon>
        <taxon>Trematoda</taxon>
        <taxon>Digenea</taxon>
        <taxon>Opisthorchiida</taxon>
        <taxon>Opisthorchiata</taxon>
        <taxon>Opisthorchiidae</taxon>
        <taxon>Opisthorchis</taxon>
    </lineage>
</organism>
<protein>
    <recommendedName>
        <fullName evidence="11">Metal ion transporter, metal ion transporter family</fullName>
    </recommendedName>
</protein>
<feature type="region of interest" description="Disordered" evidence="7">
    <location>
        <begin position="599"/>
        <end position="629"/>
    </location>
</feature>
<evidence type="ECO:0000313" key="9">
    <source>
        <dbReference type="EMBL" id="KER19328.1"/>
    </source>
</evidence>
<feature type="region of interest" description="Disordered" evidence="7">
    <location>
        <begin position="52"/>
        <end position="74"/>
    </location>
</feature>
<dbReference type="AlphaFoldDB" id="A0A074YXE6"/>
<keyword evidence="3" id="KW-0813">Transport</keyword>
<evidence type="ECO:0000256" key="7">
    <source>
        <dbReference type="SAM" id="MobiDB-lite"/>
    </source>
</evidence>
<dbReference type="CTD" id="20326031"/>
<feature type="compositionally biased region" description="Polar residues" evidence="7">
    <location>
        <begin position="619"/>
        <end position="629"/>
    </location>
</feature>
<dbReference type="Pfam" id="PF01566">
    <property type="entry name" value="Nramp"/>
    <property type="match status" value="1"/>
</dbReference>
<dbReference type="NCBIfam" id="NF037982">
    <property type="entry name" value="Nramp_1"/>
    <property type="match status" value="1"/>
</dbReference>